<dbReference type="eggNOG" id="ENOG502RYTW">
    <property type="taxonomic scope" value="Eukaryota"/>
</dbReference>
<evidence type="ECO:0000313" key="6">
    <source>
        <dbReference type="RefSeq" id="XP_027186528.1"/>
    </source>
</evidence>
<dbReference type="RefSeq" id="XP_027186528.1">
    <property type="nucleotide sequence ID" value="XM_027330727.1"/>
</dbReference>
<dbReference type="KEGG" id="cam:101495637"/>
<dbReference type="PROSITE" id="PS50181">
    <property type="entry name" value="FBOX"/>
    <property type="match status" value="1"/>
</dbReference>
<dbReference type="Gene3D" id="1.20.1280.50">
    <property type="match status" value="1"/>
</dbReference>
<organism evidence="4">
    <name type="scientific">Cicer arietinum</name>
    <name type="common">Chickpea</name>
    <name type="synonym">Garbanzo</name>
    <dbReference type="NCBI Taxonomy" id="3827"/>
    <lineage>
        <taxon>Eukaryota</taxon>
        <taxon>Viridiplantae</taxon>
        <taxon>Streptophyta</taxon>
        <taxon>Embryophyta</taxon>
        <taxon>Tracheophyta</taxon>
        <taxon>Spermatophyta</taxon>
        <taxon>Magnoliopsida</taxon>
        <taxon>eudicotyledons</taxon>
        <taxon>Gunneridae</taxon>
        <taxon>Pentapetalae</taxon>
        <taxon>rosids</taxon>
        <taxon>fabids</taxon>
        <taxon>Fabales</taxon>
        <taxon>Fabaceae</taxon>
        <taxon>Papilionoideae</taxon>
        <taxon>50 kb inversion clade</taxon>
        <taxon>NPAAA clade</taxon>
        <taxon>Hologalegina</taxon>
        <taxon>IRL clade</taxon>
        <taxon>Cicereae</taxon>
        <taxon>Cicer</taxon>
    </lineage>
</organism>
<evidence type="ECO:0000313" key="4">
    <source>
        <dbReference type="RefSeq" id="XP_004515008.1"/>
    </source>
</evidence>
<dbReference type="InterPro" id="IPR001810">
    <property type="entry name" value="F-box_dom"/>
</dbReference>
<evidence type="ECO:0000259" key="2">
    <source>
        <dbReference type="PROSITE" id="PS50181"/>
    </source>
</evidence>
<dbReference type="SUPFAM" id="SSF52058">
    <property type="entry name" value="L domain-like"/>
    <property type="match status" value="1"/>
</dbReference>
<feature type="compositionally biased region" description="Basic and acidic residues" evidence="1">
    <location>
        <begin position="1"/>
        <end position="13"/>
    </location>
</feature>
<dbReference type="InterPro" id="IPR053781">
    <property type="entry name" value="F-box_AtFBL13-like"/>
</dbReference>
<dbReference type="PANTHER" id="PTHR32212">
    <property type="entry name" value="CYCLIN-LIKE F-BOX"/>
    <property type="match status" value="1"/>
</dbReference>
<dbReference type="InterPro" id="IPR036047">
    <property type="entry name" value="F-box-like_dom_sf"/>
</dbReference>
<proteinExistence type="predicted"/>
<evidence type="ECO:0000313" key="5">
    <source>
        <dbReference type="RefSeq" id="XP_027186527.1"/>
    </source>
</evidence>
<dbReference type="Pfam" id="PF00646">
    <property type="entry name" value="F-box"/>
    <property type="match status" value="1"/>
</dbReference>
<protein>
    <submittedName>
        <fullName evidence="4 5">F-box/FBD/LRR-repeat protein At1g16930-like</fullName>
    </submittedName>
</protein>
<feature type="region of interest" description="Disordered" evidence="1">
    <location>
        <begin position="1"/>
        <end position="21"/>
    </location>
</feature>
<dbReference type="RefSeq" id="XP_027186527.1">
    <property type="nucleotide sequence ID" value="XM_027330726.1"/>
</dbReference>
<dbReference type="PaxDb" id="3827-XP_004515008.1"/>
<dbReference type="PANTHER" id="PTHR32212:SF269">
    <property type="entry name" value="F-BOX_RNI_FBD-LIKE DOMAIN PROTEIN"/>
    <property type="match status" value="1"/>
</dbReference>
<dbReference type="OrthoDB" id="1848700at2759"/>
<dbReference type="RefSeq" id="XP_073225439.1">
    <property type="nucleotide sequence ID" value="XM_073369338.1"/>
</dbReference>
<evidence type="ECO:0000256" key="1">
    <source>
        <dbReference type="SAM" id="MobiDB-lite"/>
    </source>
</evidence>
<dbReference type="RefSeq" id="XP_004515008.1">
    <property type="nucleotide sequence ID" value="XM_004514951.3"/>
</dbReference>
<keyword evidence="3" id="KW-1185">Reference proteome</keyword>
<dbReference type="Proteomes" id="UP000087171">
    <property type="component" value="Unplaced"/>
</dbReference>
<dbReference type="SMART" id="SM00256">
    <property type="entry name" value="FBOX"/>
    <property type="match status" value="1"/>
</dbReference>
<dbReference type="RefSeq" id="XP_027186529.1">
    <property type="nucleotide sequence ID" value="XM_027330728.1"/>
</dbReference>
<name>A0A1S2Z4P5_CICAR</name>
<dbReference type="SUPFAM" id="SSF81383">
    <property type="entry name" value="F-box domain"/>
    <property type="match status" value="1"/>
</dbReference>
<dbReference type="STRING" id="3827.A0A1S2Z4P5"/>
<dbReference type="AlphaFoldDB" id="A0A1S2Z4P5"/>
<reference evidence="4" key="1">
    <citation type="submission" date="2023-09" db="UniProtKB">
        <authorList>
            <consortium name="RefSeq"/>
        </authorList>
    </citation>
    <scope>IDENTIFICATION</scope>
    <source>
        <tissue evidence="4 5">Etiolated seedlings</tissue>
    </source>
</reference>
<feature type="domain" description="F-box" evidence="2">
    <location>
        <begin position="21"/>
        <end position="74"/>
    </location>
</feature>
<dbReference type="CDD" id="cd22160">
    <property type="entry name" value="F-box_AtFBL13-like"/>
    <property type="match status" value="1"/>
</dbReference>
<dbReference type="RefSeq" id="XP_073225440.1">
    <property type="nucleotide sequence ID" value="XM_073369339.1"/>
</dbReference>
<evidence type="ECO:0000313" key="7">
    <source>
        <dbReference type="RefSeq" id="XP_027186529.1"/>
    </source>
</evidence>
<dbReference type="GeneID" id="101495637"/>
<evidence type="ECO:0000313" key="3">
    <source>
        <dbReference type="Proteomes" id="UP000087171"/>
    </source>
</evidence>
<sequence>MKRERHEHNNHIENEEENNNNDIISDLPDSVLLHILSFLKTKDAVKTCILSTRWKNLWKHLSILTLYSSHFKTLRDFFKFVSRILFLRDDSTAIHTLDLHRRGIIEPHLLKKIIKYAVSHNVQQLEIDVGCDIQHFPTCLFSCQTLTSLHLYVRHRISGQRTLFPNSLNLPSLTNLSLDSFAFPIENDGRANPFSAMKRLNNLIIDDCIVLDAQKLCISSDRLTDLTIQTTFERCFCEIELSTPSLCTFDFIGIPYQKLRGSHLSSIKQVNFDANIMENPTKPPSVLLSWLLELTGIKSLRVTSTTLQVLSLVPNLLKVEFPSLCNLKSLKVKRKEISYELSKSLLDANFAKLPTGASYTDVVKLWETFSEGSSSIPDGIVDFLLQNSPSAEVDIIN</sequence>
<accession>A0A1S2Z4P5</accession>
<gene>
    <name evidence="4 5 6 7" type="primary">LOC101495637</name>
</gene>